<dbReference type="SUPFAM" id="SSF52540">
    <property type="entry name" value="P-loop containing nucleoside triphosphate hydrolases"/>
    <property type="match status" value="1"/>
</dbReference>
<dbReference type="GO" id="GO:0000976">
    <property type="term" value="F:transcription cis-regulatory region binding"/>
    <property type="evidence" value="ECO:0007669"/>
    <property type="project" value="UniProtKB-ARBA"/>
</dbReference>
<reference evidence="12" key="1">
    <citation type="journal article" date="2023" name="Proc. Natl. Acad. Sci. U.S.A.">
        <title>Genomic and structural basis for evolution of tropane alkaloid biosynthesis.</title>
        <authorList>
            <person name="Wanga Y.-J."/>
            <person name="Taina T."/>
            <person name="Yua J.-Y."/>
            <person name="Lia J."/>
            <person name="Xua B."/>
            <person name="Chenc J."/>
            <person name="D'Auriad J.C."/>
            <person name="Huanga J.-P."/>
            <person name="Huanga S.-X."/>
        </authorList>
    </citation>
    <scope>NUCLEOTIDE SEQUENCE [LARGE SCALE GENOMIC DNA]</scope>
    <source>
        <strain evidence="12">cv. KIB-2019</strain>
    </source>
</reference>
<evidence type="ECO:0000256" key="8">
    <source>
        <dbReference type="SAM" id="MobiDB-lite"/>
    </source>
</evidence>
<keyword evidence="5 7" id="KW-0418">Kinase</keyword>
<protein>
    <recommendedName>
        <fullName evidence="2">adenylate kinase</fullName>
        <ecNumber evidence="2">2.7.4.3</ecNumber>
    </recommendedName>
    <alternativeName>
        <fullName evidence="6">ATP:AMP phosphotransferase</fullName>
    </alternativeName>
</protein>
<comment type="caution">
    <text evidence="11">The sequence shown here is derived from an EMBL/GenBank/DDBJ whole genome shotgun (WGS) entry which is preliminary data.</text>
</comment>
<dbReference type="Pfam" id="PF00406">
    <property type="entry name" value="ADK"/>
    <property type="match status" value="1"/>
</dbReference>
<dbReference type="PRINTS" id="PR00094">
    <property type="entry name" value="ADENYLTKNASE"/>
</dbReference>
<dbReference type="AlphaFoldDB" id="A0A9Q1MUN8"/>
<dbReference type="InterPro" id="IPR000850">
    <property type="entry name" value="Adenylat/UMP-CMP_kin"/>
</dbReference>
<keyword evidence="3 7" id="KW-0808">Transferase</keyword>
<feature type="transmembrane region" description="Helical" evidence="9">
    <location>
        <begin position="254"/>
        <end position="273"/>
    </location>
</feature>
<dbReference type="PROSITE" id="PS00113">
    <property type="entry name" value="ADENYLATE_KINASE"/>
    <property type="match status" value="1"/>
</dbReference>
<dbReference type="CDD" id="cd01428">
    <property type="entry name" value="ADK"/>
    <property type="match status" value="1"/>
</dbReference>
<evidence type="ECO:0000256" key="3">
    <source>
        <dbReference type="ARBA" id="ARBA00022679"/>
    </source>
</evidence>
<evidence type="ECO:0000259" key="10">
    <source>
        <dbReference type="PROSITE" id="PS50090"/>
    </source>
</evidence>
<dbReference type="PANTHER" id="PTHR23359">
    <property type="entry name" value="NUCLEOTIDE KINASE"/>
    <property type="match status" value="1"/>
</dbReference>
<dbReference type="GO" id="GO:0005524">
    <property type="term" value="F:ATP binding"/>
    <property type="evidence" value="ECO:0007669"/>
    <property type="project" value="InterPro"/>
</dbReference>
<evidence type="ECO:0000256" key="4">
    <source>
        <dbReference type="ARBA" id="ARBA00022741"/>
    </source>
</evidence>
<comment type="similarity">
    <text evidence="1 7">Belongs to the adenylate kinase family.</text>
</comment>
<evidence type="ECO:0000256" key="6">
    <source>
        <dbReference type="ARBA" id="ARBA00031517"/>
    </source>
</evidence>
<dbReference type="PROSITE" id="PS50090">
    <property type="entry name" value="MYB_LIKE"/>
    <property type="match status" value="1"/>
</dbReference>
<evidence type="ECO:0000313" key="12">
    <source>
        <dbReference type="Proteomes" id="UP001152561"/>
    </source>
</evidence>
<feature type="compositionally biased region" description="Basic and acidic residues" evidence="8">
    <location>
        <begin position="352"/>
        <end position="367"/>
    </location>
</feature>
<dbReference type="GO" id="GO:0010597">
    <property type="term" value="P:green leaf volatile biosynthetic process"/>
    <property type="evidence" value="ECO:0007669"/>
    <property type="project" value="UniProtKB-ARBA"/>
</dbReference>
<dbReference type="Pfam" id="PF23082">
    <property type="entry name" value="Myb_DNA-binding_2"/>
    <property type="match status" value="1"/>
</dbReference>
<dbReference type="CDD" id="cd00167">
    <property type="entry name" value="SANT"/>
    <property type="match status" value="1"/>
</dbReference>
<organism evidence="11 12">
    <name type="scientific">Anisodus acutangulus</name>
    <dbReference type="NCBI Taxonomy" id="402998"/>
    <lineage>
        <taxon>Eukaryota</taxon>
        <taxon>Viridiplantae</taxon>
        <taxon>Streptophyta</taxon>
        <taxon>Embryophyta</taxon>
        <taxon>Tracheophyta</taxon>
        <taxon>Spermatophyta</taxon>
        <taxon>Magnoliopsida</taxon>
        <taxon>eudicotyledons</taxon>
        <taxon>Gunneridae</taxon>
        <taxon>Pentapetalae</taxon>
        <taxon>asterids</taxon>
        <taxon>lamiids</taxon>
        <taxon>Solanales</taxon>
        <taxon>Solanaceae</taxon>
        <taxon>Solanoideae</taxon>
        <taxon>Hyoscyameae</taxon>
        <taxon>Anisodus</taxon>
    </lineage>
</organism>
<dbReference type="InterPro" id="IPR001005">
    <property type="entry name" value="SANT/Myb"/>
</dbReference>
<dbReference type="SMART" id="SM00717">
    <property type="entry name" value="SANT"/>
    <property type="match status" value="2"/>
</dbReference>
<keyword evidence="9" id="KW-0812">Transmembrane</keyword>
<keyword evidence="4" id="KW-0547">Nucleotide-binding</keyword>
<dbReference type="HAMAP" id="MF_00235">
    <property type="entry name" value="Adenylate_kinase_Adk"/>
    <property type="match status" value="1"/>
</dbReference>
<dbReference type="SUPFAM" id="SSF46689">
    <property type="entry name" value="Homeodomain-like"/>
    <property type="match status" value="1"/>
</dbReference>
<feature type="region of interest" description="Disordered" evidence="8">
    <location>
        <begin position="352"/>
        <end position="376"/>
    </location>
</feature>
<keyword evidence="9" id="KW-1133">Transmembrane helix</keyword>
<sequence length="445" mass="49406">MDSHKEGDRGSGKQKKVKIVFVIGGPGSGKGTQCKRIAQQFGYTSYSMIQKIMKEGKLVPSDVTVRLLQQAMQEMDSDKFLIDGFPRNEENVQTFENLTKMEPEFVLLLDCPQDEMERRLLSRNEGREDDNIETIRKRFKVFMESTLPAVEYYESKGKLRKVDAGKSIDEVFESVKAIFSQEKIIRCHQADTAVRMASKGNFTTMSSSQPSDPSTASCTPNTVEKVLADGVPRKLAILGSTLFLSFVNYTGLTIVGYVGVALGVISLSVALGVKNQQLKQLATGPLLAILGESVWNEGDEELLRKMMGKNPVGKPGRWEAIADGFNGRFKVESVIKKAKELGEKKMSDEDSYSRFLKDRKPMDKRSESGNGGDFENVEAKKAVESWSSGEDLALLNALKTFPKEVAMRWEKIAAAVPGKNKAACMKRMTELKKDFRSSKSANDEA</sequence>
<dbReference type="Proteomes" id="UP001152561">
    <property type="component" value="Unassembled WGS sequence"/>
</dbReference>
<dbReference type="Gene3D" id="1.10.10.60">
    <property type="entry name" value="Homeodomain-like"/>
    <property type="match status" value="2"/>
</dbReference>
<dbReference type="EC" id="2.7.4.3" evidence="2"/>
<dbReference type="FunFam" id="1.10.10.60:FF:000416">
    <property type="entry name" value="Myb family transcription factor"/>
    <property type="match status" value="1"/>
</dbReference>
<evidence type="ECO:0000256" key="1">
    <source>
        <dbReference type="ARBA" id="ARBA00007220"/>
    </source>
</evidence>
<dbReference type="InterPro" id="IPR027417">
    <property type="entry name" value="P-loop_NTPase"/>
</dbReference>
<dbReference type="Gene3D" id="3.40.50.300">
    <property type="entry name" value="P-loop containing nucleotide triphosphate hydrolases"/>
    <property type="match status" value="1"/>
</dbReference>
<evidence type="ECO:0000256" key="9">
    <source>
        <dbReference type="SAM" id="Phobius"/>
    </source>
</evidence>
<feature type="domain" description="Myb-like" evidence="10">
    <location>
        <begin position="378"/>
        <end position="432"/>
    </location>
</feature>
<evidence type="ECO:0000256" key="2">
    <source>
        <dbReference type="ARBA" id="ARBA00012955"/>
    </source>
</evidence>
<evidence type="ECO:0000256" key="7">
    <source>
        <dbReference type="RuleBase" id="RU003330"/>
    </source>
</evidence>
<dbReference type="InterPro" id="IPR033690">
    <property type="entry name" value="Adenylat_kinase_CS"/>
</dbReference>
<keyword evidence="12" id="KW-1185">Reference proteome</keyword>
<keyword evidence="9" id="KW-0472">Membrane</keyword>
<evidence type="ECO:0000256" key="5">
    <source>
        <dbReference type="ARBA" id="ARBA00022777"/>
    </source>
</evidence>
<accession>A0A9Q1MUN8</accession>
<proteinExistence type="inferred from homology"/>
<gene>
    <name evidence="11" type="ORF">K7X08_027857</name>
</gene>
<dbReference type="EMBL" id="JAJAGQ010000003">
    <property type="protein sequence ID" value="KAJ8568324.1"/>
    <property type="molecule type" value="Genomic_DNA"/>
</dbReference>
<dbReference type="GO" id="GO:0004017">
    <property type="term" value="F:AMP kinase activity"/>
    <property type="evidence" value="ECO:0007669"/>
    <property type="project" value="UniProtKB-EC"/>
</dbReference>
<dbReference type="InterPro" id="IPR009057">
    <property type="entry name" value="Homeodomain-like_sf"/>
</dbReference>
<dbReference type="OrthoDB" id="10250354at2759"/>
<name>A0A9Q1MUN8_9SOLA</name>
<evidence type="ECO:0000313" key="11">
    <source>
        <dbReference type="EMBL" id="KAJ8568324.1"/>
    </source>
</evidence>